<dbReference type="InterPro" id="IPR000182">
    <property type="entry name" value="GNAT_dom"/>
</dbReference>
<dbReference type="PROSITE" id="PS51186">
    <property type="entry name" value="GNAT"/>
    <property type="match status" value="1"/>
</dbReference>
<evidence type="ECO:0000313" key="2">
    <source>
        <dbReference type="EMBL" id="KRL27083.1"/>
    </source>
</evidence>
<organism evidence="2 3">
    <name type="scientific">Limosilactobacillus frumenti DSM 13145</name>
    <dbReference type="NCBI Taxonomy" id="1423746"/>
    <lineage>
        <taxon>Bacteria</taxon>
        <taxon>Bacillati</taxon>
        <taxon>Bacillota</taxon>
        <taxon>Bacilli</taxon>
        <taxon>Lactobacillales</taxon>
        <taxon>Lactobacillaceae</taxon>
        <taxon>Limosilactobacillus</taxon>
    </lineage>
</organism>
<dbReference type="AlphaFoldDB" id="A0A0R1PED2"/>
<name>A0A0R1PED2_9LACO</name>
<dbReference type="RefSeq" id="WP_057750620.1">
    <property type="nucleotide sequence ID" value="NZ_AZER01000016.1"/>
</dbReference>
<comment type="caution">
    <text evidence="2">The sequence shown here is derived from an EMBL/GenBank/DDBJ whole genome shotgun (WGS) entry which is preliminary data.</text>
</comment>
<evidence type="ECO:0000313" key="3">
    <source>
        <dbReference type="Proteomes" id="UP000051445"/>
    </source>
</evidence>
<gene>
    <name evidence="2" type="ORF">FD27_GL000830</name>
</gene>
<dbReference type="CDD" id="cd04301">
    <property type="entry name" value="NAT_SF"/>
    <property type="match status" value="1"/>
</dbReference>
<dbReference type="PATRIC" id="fig|1423746.3.peg.838"/>
<evidence type="ECO:0000259" key="1">
    <source>
        <dbReference type="PROSITE" id="PS51186"/>
    </source>
</evidence>
<feature type="domain" description="N-acetyltransferase" evidence="1">
    <location>
        <begin position="1"/>
        <end position="173"/>
    </location>
</feature>
<dbReference type="InterPro" id="IPR016181">
    <property type="entry name" value="Acyl_CoA_acyltransferase"/>
</dbReference>
<sequence length="175" mass="19901">MNIKQATMRDLKTVMALLRDGRDQLAERGIDQWQGDYPNEQHVQEDIEKGFSYLVRSDDQQTVGTVAIVPAPDPVYDHINGHWLMETDQFVAIHRVAIHSDHAGKGYASKLFTAIIKYLAANYPHIESIRLSTNENNLAMQHVAIKSGFQKVGTMAGAYRPEELSYVYEYLIKHN</sequence>
<protein>
    <submittedName>
        <fullName evidence="2">Acetyltransferase</fullName>
    </submittedName>
</protein>
<dbReference type="OrthoDB" id="9796381at2"/>
<dbReference type="Gene3D" id="3.40.630.30">
    <property type="match status" value="1"/>
</dbReference>
<dbReference type="EMBL" id="AZER01000016">
    <property type="protein sequence ID" value="KRL27083.1"/>
    <property type="molecule type" value="Genomic_DNA"/>
</dbReference>
<reference evidence="2 3" key="1">
    <citation type="journal article" date="2015" name="Genome Announc.">
        <title>Expanding the biotechnology potential of lactobacilli through comparative genomics of 213 strains and associated genera.</title>
        <authorList>
            <person name="Sun Z."/>
            <person name="Harris H.M."/>
            <person name="McCann A."/>
            <person name="Guo C."/>
            <person name="Argimon S."/>
            <person name="Zhang W."/>
            <person name="Yang X."/>
            <person name="Jeffery I.B."/>
            <person name="Cooney J.C."/>
            <person name="Kagawa T.F."/>
            <person name="Liu W."/>
            <person name="Song Y."/>
            <person name="Salvetti E."/>
            <person name="Wrobel A."/>
            <person name="Rasinkangas P."/>
            <person name="Parkhill J."/>
            <person name="Rea M.C."/>
            <person name="O'Sullivan O."/>
            <person name="Ritari J."/>
            <person name="Douillard F.P."/>
            <person name="Paul Ross R."/>
            <person name="Yang R."/>
            <person name="Briner A.E."/>
            <person name="Felis G.E."/>
            <person name="de Vos W.M."/>
            <person name="Barrangou R."/>
            <person name="Klaenhammer T.R."/>
            <person name="Caufield P.W."/>
            <person name="Cui Y."/>
            <person name="Zhang H."/>
            <person name="O'Toole P.W."/>
        </authorList>
    </citation>
    <scope>NUCLEOTIDE SEQUENCE [LARGE SCALE GENOMIC DNA]</scope>
    <source>
        <strain evidence="2 3">DSM 13145</strain>
    </source>
</reference>
<dbReference type="Pfam" id="PF00583">
    <property type="entry name" value="Acetyltransf_1"/>
    <property type="match status" value="1"/>
</dbReference>
<proteinExistence type="predicted"/>
<dbReference type="SUPFAM" id="SSF55729">
    <property type="entry name" value="Acyl-CoA N-acyltransferases (Nat)"/>
    <property type="match status" value="1"/>
</dbReference>
<dbReference type="GO" id="GO:0016747">
    <property type="term" value="F:acyltransferase activity, transferring groups other than amino-acyl groups"/>
    <property type="evidence" value="ECO:0007669"/>
    <property type="project" value="InterPro"/>
</dbReference>
<accession>A0A0R1PED2</accession>
<dbReference type="Proteomes" id="UP000051445">
    <property type="component" value="Unassembled WGS sequence"/>
</dbReference>
<dbReference type="STRING" id="1423746.FD27_GL000830"/>
<keyword evidence="2" id="KW-0808">Transferase</keyword>
<keyword evidence="3" id="KW-1185">Reference proteome</keyword>